<evidence type="ECO:0000313" key="1">
    <source>
        <dbReference type="EMBL" id="KOC66220.1"/>
    </source>
</evidence>
<proteinExistence type="predicted"/>
<evidence type="ECO:0000313" key="2">
    <source>
        <dbReference type="Proteomes" id="UP000053825"/>
    </source>
</evidence>
<reference evidence="1 2" key="1">
    <citation type="submission" date="2015-07" db="EMBL/GenBank/DDBJ databases">
        <title>The genome of Habropoda laboriosa.</title>
        <authorList>
            <person name="Pan H."/>
            <person name="Kapheim K."/>
        </authorList>
    </citation>
    <scope>NUCLEOTIDE SEQUENCE [LARGE SCALE GENOMIC DNA]</scope>
    <source>
        <strain evidence="1">0110345459</strain>
    </source>
</reference>
<organism evidence="1 2">
    <name type="scientific">Habropoda laboriosa</name>
    <dbReference type="NCBI Taxonomy" id="597456"/>
    <lineage>
        <taxon>Eukaryota</taxon>
        <taxon>Metazoa</taxon>
        <taxon>Ecdysozoa</taxon>
        <taxon>Arthropoda</taxon>
        <taxon>Hexapoda</taxon>
        <taxon>Insecta</taxon>
        <taxon>Pterygota</taxon>
        <taxon>Neoptera</taxon>
        <taxon>Endopterygota</taxon>
        <taxon>Hymenoptera</taxon>
        <taxon>Apocrita</taxon>
        <taxon>Aculeata</taxon>
        <taxon>Apoidea</taxon>
        <taxon>Anthophila</taxon>
        <taxon>Apidae</taxon>
        <taxon>Habropoda</taxon>
    </lineage>
</organism>
<gene>
    <name evidence="1" type="ORF">WH47_07289</name>
</gene>
<dbReference type="STRING" id="597456.A0A0L7R5R1"/>
<accession>A0A0L7R5R1</accession>
<dbReference type="AlphaFoldDB" id="A0A0L7R5R1"/>
<sequence>MDSLEQLINSGTYQSAETAATRSQNSAVQANFFSVLDRKSRYFAGTFCLTGDTMQGIIHCLVFLRACSVR</sequence>
<name>A0A0L7R5R1_9HYME</name>
<dbReference type="Proteomes" id="UP000053825">
    <property type="component" value="Unassembled WGS sequence"/>
</dbReference>
<keyword evidence="2" id="KW-1185">Reference proteome</keyword>
<dbReference type="EMBL" id="KQ414648">
    <property type="protein sequence ID" value="KOC66220.1"/>
    <property type="molecule type" value="Genomic_DNA"/>
</dbReference>
<protein>
    <submittedName>
        <fullName evidence="1">Uncharacterized protein</fullName>
    </submittedName>
</protein>